<dbReference type="GO" id="GO:0034314">
    <property type="term" value="P:Arp2/3 complex-mediated actin nucleation"/>
    <property type="evidence" value="ECO:0007669"/>
    <property type="project" value="InterPro"/>
</dbReference>
<sequence length="153" mass="17031">MDNWRRIDIDAFDPDSGRLTAQDLIPPNEVPVTLQDIQPKISQLRSLASSGDMTSAIQLAVNDPPYGADDITKATYFRAVLEALTQVRQSDITTIVKQLTSKQQDVLVKYLYKGMSVPEGQKQGGILLAWFERLTQTAGVNPIVHYLSDRQTV</sequence>
<dbReference type="Pfam" id="PF04699">
    <property type="entry name" value="P16-Arc"/>
    <property type="match status" value="1"/>
</dbReference>
<keyword evidence="4 7" id="KW-0206">Cytoskeleton</keyword>
<dbReference type="KEGG" id="tgb:HG536_0C05010"/>
<keyword evidence="9" id="KW-1185">Reference proteome</keyword>
<dbReference type="OrthoDB" id="195498at2759"/>
<dbReference type="EMBL" id="CP059248">
    <property type="protein sequence ID" value="QLL32332.1"/>
    <property type="molecule type" value="Genomic_DNA"/>
</dbReference>
<organism evidence="8 9">
    <name type="scientific">Torulaspora globosa</name>
    <dbReference type="NCBI Taxonomy" id="48254"/>
    <lineage>
        <taxon>Eukaryota</taxon>
        <taxon>Fungi</taxon>
        <taxon>Dikarya</taxon>
        <taxon>Ascomycota</taxon>
        <taxon>Saccharomycotina</taxon>
        <taxon>Saccharomycetes</taxon>
        <taxon>Saccharomycetales</taxon>
        <taxon>Saccharomycetaceae</taxon>
        <taxon>Torulaspora</taxon>
    </lineage>
</organism>
<dbReference type="SUPFAM" id="SSF69103">
    <property type="entry name" value="Arp2/3 complex 16 kDa subunit ARPC5"/>
    <property type="match status" value="1"/>
</dbReference>
<dbReference type="RefSeq" id="XP_037139007.1">
    <property type="nucleotide sequence ID" value="XM_037283111.1"/>
</dbReference>
<evidence type="ECO:0000313" key="8">
    <source>
        <dbReference type="EMBL" id="QLL32332.1"/>
    </source>
</evidence>
<evidence type="ECO:0000256" key="7">
    <source>
        <dbReference type="RuleBase" id="RU004301"/>
    </source>
</evidence>
<dbReference type="GO" id="GO:0030833">
    <property type="term" value="P:regulation of actin filament polymerization"/>
    <property type="evidence" value="ECO:0007669"/>
    <property type="project" value="InterPro"/>
</dbReference>
<dbReference type="PANTHER" id="PTHR12644">
    <property type="entry name" value="ARP2/3 COMPLEX 16 KD SUBUNIT P16-ARC"/>
    <property type="match status" value="1"/>
</dbReference>
<dbReference type="FunFam" id="1.25.40.190:FF:000003">
    <property type="entry name" value="Actin-related protein 2/3 complex subunit 5"/>
    <property type="match status" value="1"/>
</dbReference>
<dbReference type="GO" id="GO:0044396">
    <property type="term" value="P:actin cortical patch organization"/>
    <property type="evidence" value="ECO:0007669"/>
    <property type="project" value="UniProtKB-ARBA"/>
</dbReference>
<reference evidence="8 9" key="1">
    <citation type="submission" date="2020-06" db="EMBL/GenBank/DDBJ databases">
        <title>The yeast mating-type switching endonuclease HO is a domesticated member of an unorthodox homing genetic element family.</title>
        <authorList>
            <person name="Coughlan A.Y."/>
            <person name="Lombardi L."/>
            <person name="Braun-Galleani S."/>
            <person name="Martos A.R."/>
            <person name="Galeote V."/>
            <person name="Bigey F."/>
            <person name="Dequin S."/>
            <person name="Byrne K.P."/>
            <person name="Wolfe K.H."/>
        </authorList>
    </citation>
    <scope>NUCLEOTIDE SEQUENCE [LARGE SCALE GENOMIC DNA]</scope>
    <source>
        <strain evidence="8 9">CBS764</strain>
    </source>
</reference>
<proteinExistence type="inferred from homology"/>
<dbReference type="InterPro" id="IPR036743">
    <property type="entry name" value="ARPC5_sf"/>
</dbReference>
<dbReference type="InterPro" id="IPR006789">
    <property type="entry name" value="ARPC5"/>
</dbReference>
<comment type="function">
    <text evidence="7">Functions as component of the Arp2/3 complex which is involved in regulation of actin polymerization and together with an activating nucleation-promoting factor (NPF) mediates the formation of branched actin networks. Arp2/3 complex plays a critical role in the control of cell morphogenesis via the modulation of cell polarity development.</text>
</comment>
<dbReference type="Proteomes" id="UP000515788">
    <property type="component" value="Chromosome 3"/>
</dbReference>
<evidence type="ECO:0000313" key="9">
    <source>
        <dbReference type="Proteomes" id="UP000515788"/>
    </source>
</evidence>
<evidence type="ECO:0000256" key="2">
    <source>
        <dbReference type="ARBA" id="ARBA00006084"/>
    </source>
</evidence>
<comment type="similarity">
    <text evidence="2 7">Belongs to the ARPC5 family.</text>
</comment>
<evidence type="ECO:0000256" key="4">
    <source>
        <dbReference type="ARBA" id="ARBA00023212"/>
    </source>
</evidence>
<dbReference type="GeneID" id="59325468"/>
<dbReference type="AlphaFoldDB" id="A0A7G3ZFP6"/>
<dbReference type="GO" id="GO:0005885">
    <property type="term" value="C:Arp2/3 protein complex"/>
    <property type="evidence" value="ECO:0007669"/>
    <property type="project" value="InterPro"/>
</dbReference>
<dbReference type="PIRSF" id="PIRSF039096">
    <property type="entry name" value="p16-ARC"/>
    <property type="match status" value="1"/>
</dbReference>
<keyword evidence="3" id="KW-0963">Cytoplasm</keyword>
<evidence type="ECO:0000256" key="6">
    <source>
        <dbReference type="ARBA" id="ARBA00060329"/>
    </source>
</evidence>
<comment type="function">
    <text evidence="6">Functions as a component of the Arp2/3 complex which is involved in regulation of actin polymerization and together with an activating nucleation-promoting factor (NPF) mediates the formation of branched actin networks.</text>
</comment>
<accession>A0A7G3ZFP6</accession>
<evidence type="ECO:0000256" key="3">
    <source>
        <dbReference type="ARBA" id="ARBA00022490"/>
    </source>
</evidence>
<evidence type="ECO:0000256" key="5">
    <source>
        <dbReference type="ARBA" id="ARBA00040214"/>
    </source>
</evidence>
<dbReference type="Gene3D" id="1.25.40.190">
    <property type="entry name" value="Actin-related protein 2/3 complex subunit 5"/>
    <property type="match status" value="1"/>
</dbReference>
<protein>
    <recommendedName>
        <fullName evidence="5 7">Actin-related protein 2/3 complex subunit 5</fullName>
    </recommendedName>
</protein>
<name>A0A7G3ZFP6_9SACH</name>
<comment type="subcellular location">
    <subcellularLocation>
        <location evidence="1">Cytoplasm</location>
        <location evidence="1">Cytoskeleton</location>
    </subcellularLocation>
</comment>
<gene>
    <name evidence="8" type="ORF">HG536_0C05010</name>
</gene>
<evidence type="ECO:0000256" key="1">
    <source>
        <dbReference type="ARBA" id="ARBA00004245"/>
    </source>
</evidence>